<dbReference type="InterPro" id="IPR052155">
    <property type="entry name" value="Biofilm_reg_signaling"/>
</dbReference>
<dbReference type="PROSITE" id="PS50887">
    <property type="entry name" value="GGDEF"/>
    <property type="match status" value="1"/>
</dbReference>
<organism evidence="9 10">
    <name type="scientific">Neptunomonas antarctica</name>
    <dbReference type="NCBI Taxonomy" id="619304"/>
    <lineage>
        <taxon>Bacteria</taxon>
        <taxon>Pseudomonadati</taxon>
        <taxon>Pseudomonadota</taxon>
        <taxon>Gammaproteobacteria</taxon>
        <taxon>Oceanospirillales</taxon>
        <taxon>Oceanospirillaceae</taxon>
        <taxon>Neptunomonas</taxon>
    </lineage>
</organism>
<dbReference type="InterPro" id="IPR043128">
    <property type="entry name" value="Rev_trsase/Diguanyl_cyclase"/>
</dbReference>
<dbReference type="PIRSF" id="PIRSF005925">
    <property type="entry name" value="Dos"/>
    <property type="match status" value="1"/>
</dbReference>
<dbReference type="InterPro" id="IPR003018">
    <property type="entry name" value="GAF"/>
</dbReference>
<dbReference type="Pfam" id="PF13185">
    <property type="entry name" value="GAF_2"/>
    <property type="match status" value="1"/>
</dbReference>
<dbReference type="InterPro" id="IPR001633">
    <property type="entry name" value="EAL_dom"/>
</dbReference>
<keyword evidence="10" id="KW-1185">Reference proteome</keyword>
<dbReference type="GO" id="GO:0071732">
    <property type="term" value="P:cellular response to nitric oxide"/>
    <property type="evidence" value="ECO:0007669"/>
    <property type="project" value="UniProtKB-ARBA"/>
</dbReference>
<dbReference type="PROSITE" id="PS50113">
    <property type="entry name" value="PAC"/>
    <property type="match status" value="2"/>
</dbReference>
<accession>A0A1N7M1N2</accession>
<dbReference type="CDD" id="cd00130">
    <property type="entry name" value="PAS"/>
    <property type="match status" value="2"/>
</dbReference>
<dbReference type="InterPro" id="IPR029787">
    <property type="entry name" value="Nucleotide_cyclase"/>
</dbReference>
<dbReference type="SUPFAM" id="SSF55781">
    <property type="entry name" value="GAF domain-like"/>
    <property type="match status" value="1"/>
</dbReference>
<dbReference type="InterPro" id="IPR029016">
    <property type="entry name" value="GAF-like_dom_sf"/>
</dbReference>
<comment type="cofactor">
    <cofactor evidence="1">
        <name>Mg(2+)</name>
        <dbReference type="ChEBI" id="CHEBI:18420"/>
    </cofactor>
</comment>
<protein>
    <recommendedName>
        <fullName evidence="2">cyclic-guanylate-specific phosphodiesterase</fullName>
        <ecNumber evidence="2">3.1.4.52</ecNumber>
    </recommendedName>
</protein>
<feature type="domain" description="PAC" evidence="6">
    <location>
        <begin position="281"/>
        <end position="333"/>
    </location>
</feature>
<dbReference type="Pfam" id="PF08447">
    <property type="entry name" value="PAS_3"/>
    <property type="match status" value="1"/>
</dbReference>
<feature type="domain" description="PAC" evidence="6">
    <location>
        <begin position="403"/>
        <end position="455"/>
    </location>
</feature>
<dbReference type="OrthoDB" id="6168558at2"/>
<dbReference type="EC" id="3.1.4.52" evidence="2"/>
<dbReference type="PROSITE" id="PS50883">
    <property type="entry name" value="EAL"/>
    <property type="match status" value="1"/>
</dbReference>
<dbReference type="InterPro" id="IPR035919">
    <property type="entry name" value="EAL_sf"/>
</dbReference>
<dbReference type="SMART" id="SM00052">
    <property type="entry name" value="EAL"/>
    <property type="match status" value="1"/>
</dbReference>
<evidence type="ECO:0000259" key="8">
    <source>
        <dbReference type="PROSITE" id="PS50887"/>
    </source>
</evidence>
<dbReference type="SUPFAM" id="SSF55073">
    <property type="entry name" value="Nucleotide cyclase"/>
    <property type="match status" value="1"/>
</dbReference>
<evidence type="ECO:0000256" key="3">
    <source>
        <dbReference type="ARBA" id="ARBA00022636"/>
    </source>
</evidence>
<dbReference type="AlphaFoldDB" id="A0A1N7M1N2"/>
<dbReference type="InterPro" id="IPR000160">
    <property type="entry name" value="GGDEF_dom"/>
</dbReference>
<dbReference type="Gene3D" id="3.30.450.20">
    <property type="entry name" value="PAS domain"/>
    <property type="match status" value="2"/>
</dbReference>
<dbReference type="RefSeq" id="WP_054340133.1">
    <property type="nucleotide sequence ID" value="NZ_FTOE01000005.1"/>
</dbReference>
<evidence type="ECO:0000259" key="6">
    <source>
        <dbReference type="PROSITE" id="PS50113"/>
    </source>
</evidence>
<dbReference type="NCBIfam" id="TIGR00229">
    <property type="entry name" value="sensory_box"/>
    <property type="match status" value="1"/>
</dbReference>
<evidence type="ECO:0000259" key="5">
    <source>
        <dbReference type="PROSITE" id="PS50112"/>
    </source>
</evidence>
<gene>
    <name evidence="9" type="ORF">SAMN05421760_10573</name>
</gene>
<feature type="domain" description="PAS" evidence="5">
    <location>
        <begin position="337"/>
        <end position="376"/>
    </location>
</feature>
<dbReference type="CDD" id="cd01948">
    <property type="entry name" value="EAL"/>
    <property type="match status" value="1"/>
</dbReference>
<dbReference type="PANTHER" id="PTHR44757:SF2">
    <property type="entry name" value="BIOFILM ARCHITECTURE MAINTENANCE PROTEIN MBAA"/>
    <property type="match status" value="1"/>
</dbReference>
<dbReference type="Pfam" id="PF13426">
    <property type="entry name" value="PAS_9"/>
    <property type="match status" value="1"/>
</dbReference>
<dbReference type="InterPro" id="IPR012226">
    <property type="entry name" value="Diguanyl_cyclase/Pdiesterase"/>
</dbReference>
<evidence type="ECO:0000256" key="4">
    <source>
        <dbReference type="ARBA" id="ARBA00051114"/>
    </source>
</evidence>
<dbReference type="Gene3D" id="3.30.450.40">
    <property type="match status" value="1"/>
</dbReference>
<dbReference type="PROSITE" id="PS50112">
    <property type="entry name" value="PAS"/>
    <property type="match status" value="2"/>
</dbReference>
<dbReference type="InterPro" id="IPR013655">
    <property type="entry name" value="PAS_fold_3"/>
</dbReference>
<name>A0A1N7M1N2_9GAMM</name>
<dbReference type="FunFam" id="3.30.70.270:FF:000001">
    <property type="entry name" value="Diguanylate cyclase domain protein"/>
    <property type="match status" value="1"/>
</dbReference>
<feature type="domain" description="GGDEF" evidence="8">
    <location>
        <begin position="486"/>
        <end position="619"/>
    </location>
</feature>
<evidence type="ECO:0000259" key="7">
    <source>
        <dbReference type="PROSITE" id="PS50883"/>
    </source>
</evidence>
<dbReference type="STRING" id="619304.SAMN05421760_10573"/>
<dbReference type="GO" id="GO:0071111">
    <property type="term" value="F:cyclic-guanylate-specific phosphodiesterase activity"/>
    <property type="evidence" value="ECO:0007669"/>
    <property type="project" value="UniProtKB-EC"/>
</dbReference>
<dbReference type="Pfam" id="PF00990">
    <property type="entry name" value="GGDEF"/>
    <property type="match status" value="1"/>
</dbReference>
<dbReference type="Proteomes" id="UP000185999">
    <property type="component" value="Unassembled WGS sequence"/>
</dbReference>
<dbReference type="SMART" id="SM00086">
    <property type="entry name" value="PAC"/>
    <property type="match status" value="2"/>
</dbReference>
<dbReference type="NCBIfam" id="TIGR00254">
    <property type="entry name" value="GGDEF"/>
    <property type="match status" value="1"/>
</dbReference>
<dbReference type="Gene3D" id="3.20.20.450">
    <property type="entry name" value="EAL domain"/>
    <property type="match status" value="1"/>
</dbReference>
<sequence length="888" mass="99656">MDALSNLKRGLSADKLQASSDAQPTVQDLNRLLLLQRNLLEKITLNLPLKELLDSLCLEIEGIVGECCASIMLLDKKNGDLNLLSAPSIPKKNFLLLNHLTPGPKARSCGTAVYSDQPVFVINTHTDSRWENAQHIHELMETGACWSYPLHDAANNAMGSIAITSALPRNPSTFHARILESAAYMAGIAITRHFSRVALKDSEQRFAHIVSSIPGVVLQTEFDAMNKPYFSYVSDSVQSLCGVTSVEALTSFKRVWERLHPDDRDMVNGFLSRKPEYGSLWTTECRFFDAQGHIKWIHLASTPEWDKHNKLKRINSIMLDISSEKAAYAQLELAGIAFASTNEGIMVADANNHIVDVNRAYCEMTGYTRDELIGQSPSLFNSGRHELKFIKNIYAIILEQGFWQGELWNRRNDGAIYPQWLNISAVYNTQGNLTHYVNVAADVSNIKESEAKLRHMSQHDALTDLPNRQLFKILLDHVIEHKQNDQRPAVLMIDLDRFKHVNETMGHQAGDKLLIQVAKRLRNVIPDNNLLARVGGDEFAIMIKDCQNQGEAERIAMRLVNALEAAVDLDGHDFFTTASIGITLYPENGFDSETLIKNADTAVHQAKDDGRNNYAFYQPEQTQIIEQWVRLEPELRRALALDQFRVFYQPQIDAMTGQISGVEALVRWEHPENGLMSPGLFLPIIEEIGLMTQVGNWVLEQACAQASQWKDAGYPPFRIAVNLAGQQILSHGFVSVVKELLEKYEIEPDQLELEILENIVMKHADAAKPVLNELRTLGVRLALDDFGTGYSSLCYLKMLPVQKVKIDQSLVRDIPNDPDDEAIARAIIALSHSLNLSVCAEGVETEEQKAFLRGENCDQLQGYLISRPIPAAALSQWLDEHYDLIGKH</sequence>
<dbReference type="InterPro" id="IPR000700">
    <property type="entry name" value="PAS-assoc_C"/>
</dbReference>
<dbReference type="FunFam" id="3.20.20.450:FF:000001">
    <property type="entry name" value="Cyclic di-GMP phosphodiesterase yahA"/>
    <property type="match status" value="1"/>
</dbReference>
<keyword evidence="3" id="KW-0973">c-di-GMP</keyword>
<proteinExistence type="predicted"/>
<comment type="catalytic activity">
    <reaction evidence="4">
        <text>3',3'-c-di-GMP + H2O = 5'-phosphoguanylyl(3'-&gt;5')guanosine + H(+)</text>
        <dbReference type="Rhea" id="RHEA:24902"/>
        <dbReference type="ChEBI" id="CHEBI:15377"/>
        <dbReference type="ChEBI" id="CHEBI:15378"/>
        <dbReference type="ChEBI" id="CHEBI:58754"/>
        <dbReference type="ChEBI" id="CHEBI:58805"/>
        <dbReference type="EC" id="3.1.4.52"/>
    </reaction>
    <physiologicalReaction direction="left-to-right" evidence="4">
        <dbReference type="Rhea" id="RHEA:24903"/>
    </physiologicalReaction>
</comment>
<dbReference type="SUPFAM" id="SSF55785">
    <property type="entry name" value="PYP-like sensor domain (PAS domain)"/>
    <property type="match status" value="2"/>
</dbReference>
<dbReference type="SUPFAM" id="SSF141868">
    <property type="entry name" value="EAL domain-like"/>
    <property type="match status" value="1"/>
</dbReference>
<evidence type="ECO:0000256" key="2">
    <source>
        <dbReference type="ARBA" id="ARBA00012282"/>
    </source>
</evidence>
<dbReference type="CDD" id="cd01949">
    <property type="entry name" value="GGDEF"/>
    <property type="match status" value="1"/>
</dbReference>
<dbReference type="InterPro" id="IPR001610">
    <property type="entry name" value="PAC"/>
</dbReference>
<evidence type="ECO:0000313" key="9">
    <source>
        <dbReference type="EMBL" id="SIS79841.1"/>
    </source>
</evidence>
<dbReference type="PANTHER" id="PTHR44757">
    <property type="entry name" value="DIGUANYLATE CYCLASE DGCP"/>
    <property type="match status" value="1"/>
</dbReference>
<dbReference type="InterPro" id="IPR035965">
    <property type="entry name" value="PAS-like_dom_sf"/>
</dbReference>
<evidence type="ECO:0000256" key="1">
    <source>
        <dbReference type="ARBA" id="ARBA00001946"/>
    </source>
</evidence>
<evidence type="ECO:0000313" key="10">
    <source>
        <dbReference type="Proteomes" id="UP000185999"/>
    </source>
</evidence>
<feature type="domain" description="EAL" evidence="7">
    <location>
        <begin position="628"/>
        <end position="882"/>
    </location>
</feature>
<dbReference type="SMART" id="SM00091">
    <property type="entry name" value="PAS"/>
    <property type="match status" value="2"/>
</dbReference>
<dbReference type="Pfam" id="PF00563">
    <property type="entry name" value="EAL"/>
    <property type="match status" value="1"/>
</dbReference>
<dbReference type="EMBL" id="FTOE01000005">
    <property type="protein sequence ID" value="SIS79841.1"/>
    <property type="molecule type" value="Genomic_DNA"/>
</dbReference>
<dbReference type="InterPro" id="IPR000014">
    <property type="entry name" value="PAS"/>
</dbReference>
<dbReference type="Gene3D" id="3.30.70.270">
    <property type="match status" value="1"/>
</dbReference>
<dbReference type="SMART" id="SM00267">
    <property type="entry name" value="GGDEF"/>
    <property type="match status" value="1"/>
</dbReference>
<reference evidence="10" key="1">
    <citation type="submission" date="2017-01" db="EMBL/GenBank/DDBJ databases">
        <authorList>
            <person name="Varghese N."/>
            <person name="Submissions S."/>
        </authorList>
    </citation>
    <scope>NUCLEOTIDE SEQUENCE [LARGE SCALE GENOMIC DNA]</scope>
    <source>
        <strain evidence="10">DSM 22306</strain>
    </source>
</reference>
<feature type="domain" description="PAS" evidence="5">
    <location>
        <begin position="202"/>
        <end position="278"/>
    </location>
</feature>